<proteinExistence type="predicted"/>
<dbReference type="PANTHER" id="PTHR46177:SF1">
    <property type="entry name" value="INTEGRASE CATALYTIC DOMAIN-CONTAINING PROTEIN"/>
    <property type="match status" value="1"/>
</dbReference>
<dbReference type="PANTHER" id="PTHR46177">
    <property type="entry name" value="INTEGRASE CATALYTIC DOMAIN-CONTAINING PROTEIN"/>
    <property type="match status" value="1"/>
</dbReference>
<protein>
    <recommendedName>
        <fullName evidence="1">Integrase core domain-containing protein</fullName>
    </recommendedName>
</protein>
<dbReference type="EMBL" id="KV722529">
    <property type="protein sequence ID" value="OCH86422.1"/>
    <property type="molecule type" value="Genomic_DNA"/>
</dbReference>
<name>A0A8E2ATI6_9APHY</name>
<evidence type="ECO:0000313" key="3">
    <source>
        <dbReference type="Proteomes" id="UP000250043"/>
    </source>
</evidence>
<keyword evidence="3" id="KW-1185">Reference proteome</keyword>
<dbReference type="InterPro" id="IPR058913">
    <property type="entry name" value="Integrase_dom_put"/>
</dbReference>
<reference evidence="2 3" key="1">
    <citation type="submission" date="2016-07" db="EMBL/GenBank/DDBJ databases">
        <title>Draft genome of the white-rot fungus Obba rivulosa 3A-2.</title>
        <authorList>
            <consortium name="DOE Joint Genome Institute"/>
            <person name="Miettinen O."/>
            <person name="Riley R."/>
            <person name="Acob R."/>
            <person name="Barry K."/>
            <person name="Cullen D."/>
            <person name="De Vries R."/>
            <person name="Hainaut M."/>
            <person name="Hatakka A."/>
            <person name="Henrissat B."/>
            <person name="Hilden K."/>
            <person name="Kuo R."/>
            <person name="Labutti K."/>
            <person name="Lipzen A."/>
            <person name="Makela M.R."/>
            <person name="Sandor L."/>
            <person name="Spatafora J.W."/>
            <person name="Grigoriev I.V."/>
            <person name="Hibbett D.S."/>
        </authorList>
    </citation>
    <scope>NUCLEOTIDE SEQUENCE [LARGE SCALE GENOMIC DNA]</scope>
    <source>
        <strain evidence="2 3">3A-2</strain>
    </source>
</reference>
<evidence type="ECO:0000259" key="1">
    <source>
        <dbReference type="Pfam" id="PF24764"/>
    </source>
</evidence>
<accession>A0A8E2ATI6</accession>
<dbReference type="Proteomes" id="UP000250043">
    <property type="component" value="Unassembled WGS sequence"/>
</dbReference>
<organism evidence="2 3">
    <name type="scientific">Obba rivulosa</name>
    <dbReference type="NCBI Taxonomy" id="1052685"/>
    <lineage>
        <taxon>Eukaryota</taxon>
        <taxon>Fungi</taxon>
        <taxon>Dikarya</taxon>
        <taxon>Basidiomycota</taxon>
        <taxon>Agaricomycotina</taxon>
        <taxon>Agaricomycetes</taxon>
        <taxon>Polyporales</taxon>
        <taxon>Gelatoporiaceae</taxon>
        <taxon>Obba</taxon>
    </lineage>
</organism>
<evidence type="ECO:0000313" key="2">
    <source>
        <dbReference type="EMBL" id="OCH86422.1"/>
    </source>
</evidence>
<dbReference type="Pfam" id="PF24764">
    <property type="entry name" value="rva_4"/>
    <property type="match status" value="1"/>
</dbReference>
<sequence length="450" mass="52661">MPRGKNQHKPSPPEVLIRPHVERFVEMNLSYPAMVEHLKEYYDSSQYSLGLESLKKKARAWGIKRARGQGHTRFSKQGMRDMKNTLQRVEEKIEVFDLHYYFLIDYRKKVLQYMKSHHPQEVASRRRRGGLVWKRFWTAGVNDVWALDQHDKWKRFHLYLHCSMEVYSGTVLWVKIWWTNRNSRRISGWYFDTVEELGVMPLITQSDRGTENNGVANAQTLLRHLHDPSLSDSLQHHWMSKGANIKPEIFWSELHRRWSPGFEELLDYGIDNGLYDPSDILERLVFFYIFIPWLQRELDVFRTRYNTSSKCNDPNKILPKGKPALIFEAPFVYGGEGFGVFVDPAHLAEVRSACAPTDNPVFNMVPPAFHRLAEAAYNQMGHPAVCRENAWAIYLQLLEQVRALEGSPDLQELLTIQAADHLDDIYFYIKMPSGDFTEQPPRTTFTCERP</sequence>
<feature type="domain" description="Integrase core" evidence="1">
    <location>
        <begin position="139"/>
        <end position="308"/>
    </location>
</feature>
<dbReference type="AlphaFoldDB" id="A0A8E2ATI6"/>
<gene>
    <name evidence="2" type="ORF">OBBRIDRAFT_814614</name>
</gene>
<dbReference type="OrthoDB" id="5946233at2759"/>